<dbReference type="Gene3D" id="2.10.70.10">
    <property type="entry name" value="Complement Module, domain 1"/>
    <property type="match status" value="1"/>
</dbReference>
<feature type="compositionally biased region" description="Polar residues" evidence="4">
    <location>
        <begin position="1982"/>
        <end position="1997"/>
    </location>
</feature>
<feature type="compositionally biased region" description="Low complexity" evidence="4">
    <location>
        <begin position="1383"/>
        <end position="1393"/>
    </location>
</feature>
<feature type="compositionally biased region" description="Acidic residues" evidence="4">
    <location>
        <begin position="2368"/>
        <end position="2385"/>
    </location>
</feature>
<keyword evidence="2" id="KW-0964">Secreted</keyword>
<feature type="compositionally biased region" description="Basic and acidic residues" evidence="4">
    <location>
        <begin position="2504"/>
        <end position="2514"/>
    </location>
</feature>
<feature type="compositionally biased region" description="Basic and acidic residues" evidence="4">
    <location>
        <begin position="379"/>
        <end position="390"/>
    </location>
</feature>
<feature type="region of interest" description="Disordered" evidence="4">
    <location>
        <begin position="680"/>
        <end position="1135"/>
    </location>
</feature>
<evidence type="ECO:0000256" key="3">
    <source>
        <dbReference type="ARBA" id="ARBA00022729"/>
    </source>
</evidence>
<feature type="compositionally biased region" description="Basic and acidic residues" evidence="4">
    <location>
        <begin position="2439"/>
        <end position="2451"/>
    </location>
</feature>
<feature type="compositionally biased region" description="Polar residues" evidence="4">
    <location>
        <begin position="529"/>
        <end position="538"/>
    </location>
</feature>
<feature type="compositionally biased region" description="Basic and acidic residues" evidence="4">
    <location>
        <begin position="1467"/>
        <end position="1481"/>
    </location>
</feature>
<comment type="subcellular location">
    <subcellularLocation>
        <location evidence="1">Secreted</location>
    </subcellularLocation>
</comment>
<feature type="compositionally biased region" description="Basic and acidic residues" evidence="4">
    <location>
        <begin position="1617"/>
        <end position="1626"/>
    </location>
</feature>
<feature type="compositionally biased region" description="Basic and acidic residues" evidence="4">
    <location>
        <begin position="1922"/>
        <end position="1934"/>
    </location>
</feature>
<feature type="compositionally biased region" description="Basic and acidic residues" evidence="4">
    <location>
        <begin position="2351"/>
        <end position="2365"/>
    </location>
</feature>
<feature type="compositionally biased region" description="Polar residues" evidence="4">
    <location>
        <begin position="827"/>
        <end position="837"/>
    </location>
</feature>
<gene>
    <name evidence="7" type="primary">Dvir\GJ24342</name>
    <name evidence="7" type="ORF">Dvir_GJ24342</name>
</gene>
<dbReference type="GO" id="GO:0005576">
    <property type="term" value="C:extracellular region"/>
    <property type="evidence" value="ECO:0007669"/>
    <property type="project" value="UniProtKB-SubCell"/>
</dbReference>
<dbReference type="PANTHER" id="PTHR46698">
    <property type="entry name" value="CROSSVEINLESS 2"/>
    <property type="match status" value="1"/>
</dbReference>
<dbReference type="SUPFAM" id="SSF57603">
    <property type="entry name" value="FnI-like domain"/>
    <property type="match status" value="6"/>
</dbReference>
<feature type="compositionally biased region" description="Polar residues" evidence="4">
    <location>
        <begin position="1499"/>
        <end position="1522"/>
    </location>
</feature>
<evidence type="ECO:0000256" key="4">
    <source>
        <dbReference type="SAM" id="MobiDB-lite"/>
    </source>
</evidence>
<feature type="compositionally biased region" description="Acidic residues" evidence="4">
    <location>
        <begin position="2019"/>
        <end position="2038"/>
    </location>
</feature>
<feature type="domain" description="VWFC" evidence="6">
    <location>
        <begin position="231"/>
        <end position="299"/>
    </location>
</feature>
<feature type="compositionally biased region" description="Polar residues" evidence="4">
    <location>
        <begin position="2279"/>
        <end position="2294"/>
    </location>
</feature>
<keyword evidence="3 5" id="KW-0732">Signal</keyword>
<feature type="compositionally biased region" description="Basic and acidic residues" evidence="4">
    <location>
        <begin position="838"/>
        <end position="847"/>
    </location>
</feature>
<feature type="compositionally biased region" description="Basic and acidic residues" evidence="4">
    <location>
        <begin position="1644"/>
        <end position="1653"/>
    </location>
</feature>
<evidence type="ECO:0000256" key="1">
    <source>
        <dbReference type="ARBA" id="ARBA00004613"/>
    </source>
</evidence>
<accession>B4LX19</accession>
<feature type="compositionally biased region" description="Basic and acidic residues" evidence="4">
    <location>
        <begin position="1415"/>
        <end position="1432"/>
    </location>
</feature>
<dbReference type="PROSITE" id="PS50184">
    <property type="entry name" value="VWFC_2"/>
    <property type="match status" value="1"/>
</dbReference>
<feature type="compositionally biased region" description="Acidic residues" evidence="4">
    <location>
        <begin position="1453"/>
        <end position="1462"/>
    </location>
</feature>
<feature type="compositionally biased region" description="Basic and acidic residues" evidence="4">
    <location>
        <begin position="1944"/>
        <end position="1953"/>
    </location>
</feature>
<evidence type="ECO:0000313" key="8">
    <source>
        <dbReference type="Proteomes" id="UP000008792"/>
    </source>
</evidence>
<name>B4LX19_DROVI</name>
<feature type="compositionally biased region" description="Polar residues" evidence="4">
    <location>
        <begin position="1835"/>
        <end position="1844"/>
    </location>
</feature>
<dbReference type="eggNOG" id="KOG1181">
    <property type="taxonomic scope" value="Eukaryota"/>
</dbReference>
<evidence type="ECO:0000259" key="6">
    <source>
        <dbReference type="PROSITE" id="PS50184"/>
    </source>
</evidence>
<dbReference type="EMBL" id="CH940650">
    <property type="protein sequence ID" value="EDW67766.2"/>
    <property type="molecule type" value="Genomic_DNA"/>
</dbReference>
<proteinExistence type="predicted"/>
<feature type="compositionally biased region" description="Basic and acidic residues" evidence="4">
    <location>
        <begin position="2067"/>
        <end position="2087"/>
    </location>
</feature>
<feature type="compositionally biased region" description="Basic and acidic residues" evidence="4">
    <location>
        <begin position="1756"/>
        <end position="1765"/>
    </location>
</feature>
<feature type="compositionally biased region" description="Acidic residues" evidence="4">
    <location>
        <begin position="2173"/>
        <end position="2182"/>
    </location>
</feature>
<sequence>MTRKRSSPLGLEELMSLAMLLLVLPALTQAAPLQEYTEIQQYPEGCYYNYAHYNEGDRIMTNEPCLNCTCHNRMLMCYLRVCPFTKPIGHDCIVEKREDQCCPIITCPEVPVDVPYHTPEPGTELSIPEKFGCSIEEKFYPEGAQVPSNPNKPCELCYCINNQTKCVMQECTLHVDGCTPIYNKGSCCPVRYSCDHENDVLELEDQSTTTTTVRPTPGFILTTTMTPAVSADCIHNGKNFADGASIKGKNACEHCYCMRGDIVCAVQECEMPMSTASGKACRAMPAAEGECCPSNYICEDDSATTEIIEVTTQEVSRDEATVTTATPVKDIHGEIPKEDVDLQEHIDDEEKDKDVATESPTEEVGSGEVDQEYTTAAPVHDDKIQEKEPETSTIGADNRIDVPAESSPATSVEEGSGEEHIIKATTPRTEEAVKPAEPTKEGSGEDKAPTAAEEGSGEDDDITATPPVSSTSYENEQEIVKPTTPVSEVRPDEDGQEATTSKVEISEEEDAAKGTTPAEDFSDKEDVSKSTTPASEVSAQEDVAEGTTPSEDISDKEDVAKGTIPAEDIGKEQDVAKATTPATDVTDKQDVAKDTTPATDVSEEEDTSKATTPAKEVSGEEDIVKDTTPAGEEILYEDTSKPSVSAADEIADEDTVKATTPAADISDDKDIVTATTSAAVVSDDKEDKATTPATDISDEEDIDKATTISADISADKEHKATTPVTDVSDEEDTVKATTPAKEVSGEEDIAKATTPAADDRDDQEDTATTAVAEDKDVVKVTTPAQDVRVEDEIIKATTSAEEESVDRDTEKATTPAGEVAGEGDIVQATTPADQASTQKDKEADKPSEGASDDEGIIPSTSSPEDTSGEEDKIEASTPAVETIKSTTPKTEEDQTEAAESSTDKDAAKEEDEIVPATTAAPHILSSTTEGISDQDSTESTPEEEKPVVHSTTIAPKQQEDKEVQPVTVSSVESDEKEAAEDHTEQTKKDDKETSTEETDKFTTVKAEMDILSSTSAPLDKQPSEQPGIATDKDKDEAEDEDQTTQAVPVKSDIAPAAIEPDQSTAKPDKSEEGTTDKPPAVYLPPVSEGTDSTERVETSTEIPESTEEDITASTSEEESPEPAKVTPEKPGAADEFAAEKTTLAPTTDEETTDAAMPDMQLPAAIPGEGDCLVEGKTYANNTDVPATTPCDVSCKCISSIVSCKPMECKIPEDRENCVLATDLLDGCCPTYICEADSSTAKADESTDDGKSTTIKPESSTKPADRVDDELESTSTQQIPQDVIMPSGITEQPLSHVKPDEEIPSVTTTIPVVDEVTTPKDIKKPTAEDLPTEEEIDQIVGATAAPEIKKEVQTPAEKDHTPEDGAHKQTAETTTEETGKHPAQEPTTTPAATADESKKETEDTTDTTTIAPIVLDEEKPTKEEKPADERVETPEDTIEDKISATTIAPTSEEASTESEEEPSSTETHVADVDKEPVEDAEKIPASSTGTPSEAEKVTTLVPSTDASKPSESTEDSVSATTLRPETEEDQDTKKLHIPLSTTEISTKSEEDAKKPTDDETSTEADIDKKPTQEPQITTKAPKTEEDKETSDDISTSAPADSKDQDETTASPITDDEEKVSSTEKAEHEEEEIAKETTAAPSTEDEVSKVTKLPEDESVSVPTTTIGSAAQADEKQPIEKETPATVEDEIEPAAKPSVTVAPTDADKEESTEPAVTISPTRDEDDTSGPSSISPAPEKPTDDKIDEETVSTDAPVIDVSKKPEDEKVPFVPSSTEKDLEPSIPTSTPSDKKTQDEQIDIATDVVPTDEDEKSSTESSSEEGEQLAHTTDKSQAPGDTITSSTSAPSIQDEEHKVPDHDAEEETITTAAPSIQDDTKKAAEEEYTSTPLEIDVDTKLITTIAPSTADKEAEEPSSETTSTLRPTTKGEQETPEDKIDATTVAPTSEEEARPSDKPIDMGIPVESTDAPLAASSTESVELPEDKISSTTPHSQPENATETATKIPAVVDSEELDKYTTVATSPEEEPSEPFDEESTSSDEEADTHSKTTIAPLVSDKKKLPPLPTPPSSSKPEEDIKKPVTSDSEIEHETDSTTQPPSSVEEDEHISNEVLPTATPADSKSDSTTIAPAEEEIVKKPTDDEVQPKPEDSHTTVPPSAGSEKPSEKEPSSSPAPAKDEPEEGEDIDSTTERPAGETDRQPIDKIASTVSPSEVEGELPTTAAAVSIKADTTTPSADDKIDVSTASPAVAEDDDTEGTTVRTPIEQGTIEDTTPKTDEDKEPARISTTPKTQIAADTTLTPIHVPDAEQIDTKPMEDVMSQTIAPQTDEEKIEDDGSATTSAEDADKIPVTVAPASHDIEATSEVSKKPSATEDVGEETTEPGAVIDEDTTDQVAGAKLKPPTPAPTTDEIPTKAPVEEDELLAQTAQTDLEKETPVKLTEAPESEDHTDKPSDTEKTTVAPTVKPSLDSTEEDEESVESEEEHTPASEDTHKQDESVESTESEESVTEPAEKKPGHDEAEVPAVVSEIPHTSATPAAHDEASTEASSEETATVHPDIASITTLHPLFAQHLTSTTKAPSIDDRLGDGETEAAPTKQTTETTTTESPLTTTSTSSPQHEPITPPTYGHQPQYPSYPEDEYDEEEVFGPGTCRYAGKIYVSAQQIPRDDPCDFCFCFRSDIICLQQSCPPPIAGCHEEPISGFCCPRYECPVSMAAVLNITTSTTTTSTTLPPHFLNYSHGDAVQHTGCLINGRSYKVGEPIESTSGPCISCTCGGDGKMKCDPQQCVPEPTMQQVMAAVASGRKR</sequence>
<feature type="compositionally biased region" description="Basic and acidic residues" evidence="4">
    <location>
        <begin position="2266"/>
        <end position="2277"/>
    </location>
</feature>
<feature type="compositionally biased region" description="Basic and acidic residues" evidence="4">
    <location>
        <begin position="417"/>
        <end position="448"/>
    </location>
</feature>
<feature type="compositionally biased region" description="Basic and acidic residues" evidence="4">
    <location>
        <begin position="1545"/>
        <end position="1556"/>
    </location>
</feature>
<feature type="compositionally biased region" description="Acidic residues" evidence="4">
    <location>
        <begin position="1104"/>
        <end position="1120"/>
    </location>
</feature>
<feature type="compositionally biased region" description="Low complexity" evidence="4">
    <location>
        <begin position="2585"/>
        <end position="2610"/>
    </location>
</feature>
<feature type="signal peptide" evidence="5">
    <location>
        <begin position="1"/>
        <end position="30"/>
    </location>
</feature>
<feature type="compositionally biased region" description="Polar residues" evidence="4">
    <location>
        <begin position="2112"/>
        <end position="2122"/>
    </location>
</feature>
<dbReference type="PANTHER" id="PTHR46698:SF3">
    <property type="entry name" value="TENECTIN ISOFORM 1-RELATED"/>
    <property type="match status" value="1"/>
</dbReference>
<feature type="region of interest" description="Disordered" evidence="4">
    <location>
        <begin position="1316"/>
        <end position="2552"/>
    </location>
</feature>
<feature type="chain" id="PRO_5006457493" description="VWFC domain-containing protein" evidence="5">
    <location>
        <begin position="31"/>
        <end position="2799"/>
    </location>
</feature>
<feature type="compositionally biased region" description="Acidic residues" evidence="4">
    <location>
        <begin position="2491"/>
        <end position="2501"/>
    </location>
</feature>
<evidence type="ECO:0000256" key="5">
    <source>
        <dbReference type="SAM" id="SignalP"/>
    </source>
</evidence>
<evidence type="ECO:0000313" key="7">
    <source>
        <dbReference type="EMBL" id="EDW67766.2"/>
    </source>
</evidence>
<feature type="compositionally biased region" description="Basic and acidic residues" evidence="4">
    <location>
        <begin position="334"/>
        <end position="345"/>
    </location>
</feature>
<feature type="region of interest" description="Disordered" evidence="4">
    <location>
        <begin position="334"/>
        <end position="662"/>
    </location>
</feature>
<feature type="compositionally biased region" description="Low complexity" evidence="4">
    <location>
        <begin position="1442"/>
        <end position="1452"/>
    </location>
</feature>
<feature type="compositionally biased region" description="Basic and acidic residues" evidence="4">
    <location>
        <begin position="1316"/>
        <end position="1326"/>
    </location>
</feature>
<feature type="compositionally biased region" description="Polar residues" evidence="4">
    <location>
        <begin position="1251"/>
        <end position="1261"/>
    </location>
</feature>
<dbReference type="KEGG" id="dvi:6631143"/>
<keyword evidence="8" id="KW-1185">Reference proteome</keyword>
<feature type="region of interest" description="Disordered" evidence="4">
    <location>
        <begin position="1238"/>
        <end position="1276"/>
    </location>
</feature>
<dbReference type="InParanoid" id="B4LX19"/>
<feature type="compositionally biased region" description="Basic and acidic residues" evidence="4">
    <location>
        <begin position="1241"/>
        <end position="1250"/>
    </location>
</feature>
<feature type="compositionally biased region" description="Basic and acidic residues" evidence="4">
    <location>
        <begin position="2477"/>
        <end position="2490"/>
    </location>
</feature>
<feature type="compositionally biased region" description="Basic and acidic residues" evidence="4">
    <location>
        <begin position="1346"/>
        <end position="1369"/>
    </location>
</feature>
<feature type="region of interest" description="Disordered" evidence="4">
    <location>
        <begin position="2569"/>
        <end position="2636"/>
    </location>
</feature>
<organism evidence="7 8">
    <name type="scientific">Drosophila virilis</name>
    <name type="common">Fruit fly</name>
    <dbReference type="NCBI Taxonomy" id="7244"/>
    <lineage>
        <taxon>Eukaryota</taxon>
        <taxon>Metazoa</taxon>
        <taxon>Ecdysozoa</taxon>
        <taxon>Arthropoda</taxon>
        <taxon>Hexapoda</taxon>
        <taxon>Insecta</taxon>
        <taxon>Pterygota</taxon>
        <taxon>Neoptera</taxon>
        <taxon>Endopterygota</taxon>
        <taxon>Diptera</taxon>
        <taxon>Brachycera</taxon>
        <taxon>Muscomorpha</taxon>
        <taxon>Ephydroidea</taxon>
        <taxon>Drosophilidae</taxon>
        <taxon>Drosophila</taxon>
    </lineage>
</organism>
<dbReference type="FunCoup" id="B4LX19">
    <property type="interactions" value="10"/>
</dbReference>
<feature type="compositionally biased region" description="Basic and acidic residues" evidence="4">
    <location>
        <begin position="2183"/>
        <end position="2196"/>
    </location>
</feature>
<feature type="compositionally biased region" description="Basic and acidic residues" evidence="4">
    <location>
        <begin position="1670"/>
        <end position="1680"/>
    </location>
</feature>
<feature type="compositionally biased region" description="Acidic residues" evidence="4">
    <location>
        <begin position="2464"/>
        <end position="2476"/>
    </location>
</feature>
<dbReference type="InterPro" id="IPR001007">
    <property type="entry name" value="VWF_dom"/>
</dbReference>
<dbReference type="Proteomes" id="UP000008792">
    <property type="component" value="Unassembled WGS sequence"/>
</dbReference>
<dbReference type="SMART" id="SM00214">
    <property type="entry name" value="VWC"/>
    <property type="match status" value="5"/>
</dbReference>
<evidence type="ECO:0000256" key="2">
    <source>
        <dbReference type="ARBA" id="ARBA00022525"/>
    </source>
</evidence>
<feature type="compositionally biased region" description="Polar residues" evidence="4">
    <location>
        <begin position="924"/>
        <end position="939"/>
    </location>
</feature>
<dbReference type="OrthoDB" id="10068079at2759"/>
<reference evidence="7 8" key="1">
    <citation type="journal article" date="2007" name="Nature">
        <title>Evolution of genes and genomes on the Drosophila phylogeny.</title>
        <authorList>
            <consortium name="Drosophila 12 Genomes Consortium"/>
            <person name="Clark A.G."/>
            <person name="Eisen M.B."/>
            <person name="Smith D.R."/>
            <person name="Bergman C.M."/>
            <person name="Oliver B."/>
            <person name="Markow T.A."/>
            <person name="Kaufman T.C."/>
            <person name="Kellis M."/>
            <person name="Gelbart W."/>
            <person name="Iyer V.N."/>
            <person name="Pollard D.A."/>
            <person name="Sackton T.B."/>
            <person name="Larracuente A.M."/>
            <person name="Singh N.D."/>
            <person name="Abad J.P."/>
            <person name="Abt D.N."/>
            <person name="Adryan B."/>
            <person name="Aguade M."/>
            <person name="Akashi H."/>
            <person name="Anderson W.W."/>
            <person name="Aquadro C.F."/>
            <person name="Ardell D.H."/>
            <person name="Arguello R."/>
            <person name="Artieri C.G."/>
            <person name="Barbash D.A."/>
            <person name="Barker D."/>
            <person name="Barsanti P."/>
            <person name="Batterham P."/>
            <person name="Batzoglou S."/>
            <person name="Begun D."/>
            <person name="Bhutkar A."/>
            <person name="Blanco E."/>
            <person name="Bosak S.A."/>
            <person name="Bradley R.K."/>
            <person name="Brand A.D."/>
            <person name="Brent M.R."/>
            <person name="Brooks A.N."/>
            <person name="Brown R.H."/>
            <person name="Butlin R.K."/>
            <person name="Caggese C."/>
            <person name="Calvi B.R."/>
            <person name="Bernardo de Carvalho A."/>
            <person name="Caspi A."/>
            <person name="Castrezana S."/>
            <person name="Celniker S.E."/>
            <person name="Chang J.L."/>
            <person name="Chapple C."/>
            <person name="Chatterji S."/>
            <person name="Chinwalla A."/>
            <person name="Civetta A."/>
            <person name="Clifton S.W."/>
            <person name="Comeron J.M."/>
            <person name="Costello J.C."/>
            <person name="Coyne J.A."/>
            <person name="Daub J."/>
            <person name="David R.G."/>
            <person name="Delcher A.L."/>
            <person name="Delehaunty K."/>
            <person name="Do C.B."/>
            <person name="Ebling H."/>
            <person name="Edwards K."/>
            <person name="Eickbush T."/>
            <person name="Evans J.D."/>
            <person name="Filipski A."/>
            <person name="Findeiss S."/>
            <person name="Freyhult E."/>
            <person name="Fulton L."/>
            <person name="Fulton R."/>
            <person name="Garcia A.C."/>
            <person name="Gardiner A."/>
            <person name="Garfield D.A."/>
            <person name="Garvin B.E."/>
            <person name="Gibson G."/>
            <person name="Gilbert D."/>
            <person name="Gnerre S."/>
            <person name="Godfrey J."/>
            <person name="Good R."/>
            <person name="Gotea V."/>
            <person name="Gravely B."/>
            <person name="Greenberg A.J."/>
            <person name="Griffiths-Jones S."/>
            <person name="Gross S."/>
            <person name="Guigo R."/>
            <person name="Gustafson E.A."/>
            <person name="Haerty W."/>
            <person name="Hahn M.W."/>
            <person name="Halligan D.L."/>
            <person name="Halpern A.L."/>
            <person name="Halter G.M."/>
            <person name="Han M.V."/>
            <person name="Heger A."/>
            <person name="Hillier L."/>
            <person name="Hinrichs A.S."/>
            <person name="Holmes I."/>
            <person name="Hoskins R.A."/>
            <person name="Hubisz M.J."/>
            <person name="Hultmark D."/>
            <person name="Huntley M.A."/>
            <person name="Jaffe D.B."/>
            <person name="Jagadeeshan S."/>
            <person name="Jeck W.R."/>
            <person name="Johnson J."/>
            <person name="Jones C.D."/>
            <person name="Jordan W.C."/>
            <person name="Karpen G.H."/>
            <person name="Kataoka E."/>
            <person name="Keightley P.D."/>
            <person name="Kheradpour P."/>
            <person name="Kirkness E.F."/>
            <person name="Koerich L.B."/>
            <person name="Kristiansen K."/>
            <person name="Kudrna D."/>
            <person name="Kulathinal R.J."/>
            <person name="Kumar S."/>
            <person name="Kwok R."/>
            <person name="Lander E."/>
            <person name="Langley C.H."/>
            <person name="Lapoint R."/>
            <person name="Lazzaro B.P."/>
            <person name="Lee S.J."/>
            <person name="Levesque L."/>
            <person name="Li R."/>
            <person name="Lin C.F."/>
            <person name="Lin M.F."/>
            <person name="Lindblad-Toh K."/>
            <person name="Llopart A."/>
            <person name="Long M."/>
            <person name="Low L."/>
            <person name="Lozovsky E."/>
            <person name="Lu J."/>
            <person name="Luo M."/>
            <person name="Machado C.A."/>
            <person name="Makalowski W."/>
            <person name="Marzo M."/>
            <person name="Matsuda M."/>
            <person name="Matzkin L."/>
            <person name="McAllister B."/>
            <person name="McBride C.S."/>
            <person name="McKernan B."/>
            <person name="McKernan K."/>
            <person name="Mendez-Lago M."/>
            <person name="Minx P."/>
            <person name="Mollenhauer M.U."/>
            <person name="Montooth K."/>
            <person name="Mount S.M."/>
            <person name="Mu X."/>
            <person name="Myers E."/>
            <person name="Negre B."/>
            <person name="Newfeld S."/>
            <person name="Nielsen R."/>
            <person name="Noor M.A."/>
            <person name="O'Grady P."/>
            <person name="Pachter L."/>
            <person name="Papaceit M."/>
            <person name="Parisi M.J."/>
            <person name="Parisi M."/>
            <person name="Parts L."/>
            <person name="Pedersen J.S."/>
            <person name="Pesole G."/>
            <person name="Phillippy A.M."/>
            <person name="Ponting C.P."/>
            <person name="Pop M."/>
            <person name="Porcelli D."/>
            <person name="Powell J.R."/>
            <person name="Prohaska S."/>
            <person name="Pruitt K."/>
            <person name="Puig M."/>
            <person name="Quesneville H."/>
            <person name="Ram K.R."/>
            <person name="Rand D."/>
            <person name="Rasmussen M.D."/>
            <person name="Reed L.K."/>
            <person name="Reenan R."/>
            <person name="Reily A."/>
            <person name="Remington K.A."/>
            <person name="Rieger T.T."/>
            <person name="Ritchie M.G."/>
            <person name="Robin C."/>
            <person name="Rogers Y.H."/>
            <person name="Rohde C."/>
            <person name="Rozas J."/>
            <person name="Rubenfield M.J."/>
            <person name="Ruiz A."/>
            <person name="Russo S."/>
            <person name="Salzberg S.L."/>
            <person name="Sanchez-Gracia A."/>
            <person name="Saranga D.J."/>
            <person name="Sato H."/>
            <person name="Schaeffer S.W."/>
            <person name="Schatz M.C."/>
            <person name="Schlenke T."/>
            <person name="Schwartz R."/>
            <person name="Segarra C."/>
            <person name="Singh R.S."/>
            <person name="Sirot L."/>
            <person name="Sirota M."/>
            <person name="Sisneros N.B."/>
            <person name="Smith C.D."/>
            <person name="Smith T.F."/>
            <person name="Spieth J."/>
            <person name="Stage D.E."/>
            <person name="Stark A."/>
            <person name="Stephan W."/>
            <person name="Strausberg R.L."/>
            <person name="Strempel S."/>
            <person name="Sturgill D."/>
            <person name="Sutton G."/>
            <person name="Sutton G.G."/>
            <person name="Tao W."/>
            <person name="Teichmann S."/>
            <person name="Tobari Y.N."/>
            <person name="Tomimura Y."/>
            <person name="Tsolas J.M."/>
            <person name="Valente V.L."/>
            <person name="Venter E."/>
            <person name="Venter J.C."/>
            <person name="Vicario S."/>
            <person name="Vieira F.G."/>
            <person name="Vilella A.J."/>
            <person name="Villasante A."/>
            <person name="Walenz B."/>
            <person name="Wang J."/>
            <person name="Wasserman M."/>
            <person name="Watts T."/>
            <person name="Wilson D."/>
            <person name="Wilson R.K."/>
            <person name="Wing R.A."/>
            <person name="Wolfner M.F."/>
            <person name="Wong A."/>
            <person name="Wong G.K."/>
            <person name="Wu C.I."/>
            <person name="Wu G."/>
            <person name="Yamamoto D."/>
            <person name="Yang H.P."/>
            <person name="Yang S.P."/>
            <person name="Yorke J.A."/>
            <person name="Yoshida K."/>
            <person name="Zdobnov E."/>
            <person name="Zhang P."/>
            <person name="Zhang Y."/>
            <person name="Zimin A.V."/>
            <person name="Baldwin J."/>
            <person name="Abdouelleil A."/>
            <person name="Abdulkadir J."/>
            <person name="Abebe A."/>
            <person name="Abera B."/>
            <person name="Abreu J."/>
            <person name="Acer S.C."/>
            <person name="Aftuck L."/>
            <person name="Alexander A."/>
            <person name="An P."/>
            <person name="Anderson E."/>
            <person name="Anderson S."/>
            <person name="Arachi H."/>
            <person name="Azer M."/>
            <person name="Bachantsang P."/>
            <person name="Barry A."/>
            <person name="Bayul T."/>
            <person name="Berlin A."/>
            <person name="Bessette D."/>
            <person name="Bloom T."/>
            <person name="Blye J."/>
            <person name="Boguslavskiy L."/>
            <person name="Bonnet C."/>
            <person name="Boukhgalter B."/>
            <person name="Bourzgui I."/>
            <person name="Brown A."/>
            <person name="Cahill P."/>
            <person name="Channer S."/>
            <person name="Cheshatsang Y."/>
            <person name="Chuda L."/>
            <person name="Citroen M."/>
            <person name="Collymore A."/>
            <person name="Cooke P."/>
            <person name="Costello M."/>
            <person name="D'Aco K."/>
            <person name="Daza R."/>
            <person name="De Haan G."/>
            <person name="DeGray S."/>
            <person name="DeMaso C."/>
            <person name="Dhargay N."/>
            <person name="Dooley K."/>
            <person name="Dooley E."/>
            <person name="Doricent M."/>
            <person name="Dorje P."/>
            <person name="Dorjee K."/>
            <person name="Dupes A."/>
            <person name="Elong R."/>
            <person name="Falk J."/>
            <person name="Farina A."/>
            <person name="Faro S."/>
            <person name="Ferguson D."/>
            <person name="Fisher S."/>
            <person name="Foley C.D."/>
            <person name="Franke A."/>
            <person name="Friedrich D."/>
            <person name="Gadbois L."/>
            <person name="Gearin G."/>
            <person name="Gearin C.R."/>
            <person name="Giannoukos G."/>
            <person name="Goode T."/>
            <person name="Graham J."/>
            <person name="Grandbois E."/>
            <person name="Grewal S."/>
            <person name="Gyaltsen K."/>
            <person name="Hafez N."/>
            <person name="Hagos B."/>
            <person name="Hall J."/>
            <person name="Henson C."/>
            <person name="Hollinger A."/>
            <person name="Honan T."/>
            <person name="Huard M.D."/>
            <person name="Hughes L."/>
            <person name="Hurhula B."/>
            <person name="Husby M.E."/>
            <person name="Kamat A."/>
            <person name="Kanga B."/>
            <person name="Kashin S."/>
            <person name="Khazanovich D."/>
            <person name="Kisner P."/>
            <person name="Lance K."/>
            <person name="Lara M."/>
            <person name="Lee W."/>
            <person name="Lennon N."/>
            <person name="Letendre F."/>
            <person name="LeVine R."/>
            <person name="Lipovsky A."/>
            <person name="Liu X."/>
            <person name="Liu J."/>
            <person name="Liu S."/>
            <person name="Lokyitsang T."/>
            <person name="Lokyitsang Y."/>
            <person name="Lubonja R."/>
            <person name="Lui A."/>
            <person name="MacDonald P."/>
            <person name="Magnisalis V."/>
            <person name="Maru K."/>
            <person name="Matthews C."/>
            <person name="McCusker W."/>
            <person name="McDonough S."/>
            <person name="Mehta T."/>
            <person name="Meldrim J."/>
            <person name="Meneus L."/>
            <person name="Mihai O."/>
            <person name="Mihalev A."/>
            <person name="Mihova T."/>
            <person name="Mittelman R."/>
            <person name="Mlenga V."/>
            <person name="Montmayeur A."/>
            <person name="Mulrain L."/>
            <person name="Navidi A."/>
            <person name="Naylor J."/>
            <person name="Negash T."/>
            <person name="Nguyen T."/>
            <person name="Nguyen N."/>
            <person name="Nicol R."/>
            <person name="Norbu C."/>
            <person name="Norbu N."/>
            <person name="Novod N."/>
            <person name="O'Neill B."/>
            <person name="Osman S."/>
            <person name="Markiewicz E."/>
            <person name="Oyono O.L."/>
            <person name="Patti C."/>
            <person name="Phunkhang P."/>
            <person name="Pierre F."/>
            <person name="Priest M."/>
            <person name="Raghuraman S."/>
            <person name="Rege F."/>
            <person name="Reyes R."/>
            <person name="Rise C."/>
            <person name="Rogov P."/>
            <person name="Ross K."/>
            <person name="Ryan E."/>
            <person name="Settipalli S."/>
            <person name="Shea T."/>
            <person name="Sherpa N."/>
            <person name="Shi L."/>
            <person name="Shih D."/>
            <person name="Sparrow T."/>
            <person name="Spaulding J."/>
            <person name="Stalker J."/>
            <person name="Stange-Thomann N."/>
            <person name="Stavropoulos S."/>
            <person name="Stone C."/>
            <person name="Strader C."/>
            <person name="Tesfaye S."/>
            <person name="Thomson T."/>
            <person name="Thoulutsang Y."/>
            <person name="Thoulutsang D."/>
            <person name="Topham K."/>
            <person name="Topping I."/>
            <person name="Tsamla T."/>
            <person name="Vassiliev H."/>
            <person name="Vo A."/>
            <person name="Wangchuk T."/>
            <person name="Wangdi T."/>
            <person name="Weiand M."/>
            <person name="Wilkinson J."/>
            <person name="Wilson A."/>
            <person name="Yadav S."/>
            <person name="Young G."/>
            <person name="Yu Q."/>
            <person name="Zembek L."/>
            <person name="Zhong D."/>
            <person name="Zimmer A."/>
            <person name="Zwirko Z."/>
            <person name="Jaffe D.B."/>
            <person name="Alvarez P."/>
            <person name="Brockman W."/>
            <person name="Butler J."/>
            <person name="Chin C."/>
            <person name="Gnerre S."/>
            <person name="Grabherr M."/>
            <person name="Kleber M."/>
            <person name="Mauceli E."/>
            <person name="MacCallum I."/>
        </authorList>
    </citation>
    <scope>NUCLEOTIDE SEQUENCE [LARGE SCALE GENOMIC DNA]</scope>
    <source>
        <strain evidence="8">Tucson 15010-1051.87</strain>
    </source>
</reference>
<dbReference type="HOGENOM" id="CLU_226564_0_0_1"/>
<feature type="compositionally biased region" description="Basic and acidic residues" evidence="4">
    <location>
        <begin position="2128"/>
        <end position="2146"/>
    </location>
</feature>
<protein>
    <recommendedName>
        <fullName evidence="6">VWFC domain-containing protein</fullName>
    </recommendedName>
</protein>
<feature type="compositionally biased region" description="Basic and acidic residues" evidence="4">
    <location>
        <begin position="1066"/>
        <end position="1075"/>
    </location>
</feature>
<dbReference type="InterPro" id="IPR052424">
    <property type="entry name" value="Kielin_Chordin-BMP_Reg"/>
</dbReference>
<feature type="compositionally biased region" description="Basic and acidic residues" evidence="4">
    <location>
        <begin position="979"/>
        <end position="1008"/>
    </location>
</feature>
<feature type="compositionally biased region" description="Low complexity" evidence="4">
    <location>
        <begin position="2538"/>
        <end position="2547"/>
    </location>
</feature>
<dbReference type="STRING" id="7244.B4LX19"/>